<evidence type="ECO:0000313" key="2">
    <source>
        <dbReference type="Proteomes" id="UP000796761"/>
    </source>
</evidence>
<dbReference type="EMBL" id="SWJQ01000822">
    <property type="protein sequence ID" value="TRZ10651.1"/>
    <property type="molecule type" value="Genomic_DNA"/>
</dbReference>
<comment type="caution">
    <text evidence="1">The sequence shown here is derived from an EMBL/GenBank/DDBJ whole genome shotgun (WGS) entry which is preliminary data.</text>
</comment>
<sequence>SVRSGSGARGAPTSTHGVCVSLLHEPLQTALSAASVQLYFLFQARDICWREVPPPQ</sequence>
<name>A0A8K1LEA2_9PASS</name>
<accession>A0A8K1LEA2</accession>
<dbReference type="Proteomes" id="UP000796761">
    <property type="component" value="Unassembled WGS sequence"/>
</dbReference>
<protein>
    <submittedName>
        <fullName evidence="1">Uncharacterized protein</fullName>
    </submittedName>
</protein>
<proteinExistence type="predicted"/>
<gene>
    <name evidence="1" type="ORF">HGM15179_016455</name>
</gene>
<evidence type="ECO:0000313" key="1">
    <source>
        <dbReference type="EMBL" id="TRZ10651.1"/>
    </source>
</evidence>
<dbReference type="AlphaFoldDB" id="A0A8K1LEA2"/>
<keyword evidence="2" id="KW-1185">Reference proteome</keyword>
<organism evidence="1 2">
    <name type="scientific">Zosterops borbonicus</name>
    <dbReference type="NCBI Taxonomy" id="364589"/>
    <lineage>
        <taxon>Eukaryota</taxon>
        <taxon>Metazoa</taxon>
        <taxon>Chordata</taxon>
        <taxon>Craniata</taxon>
        <taxon>Vertebrata</taxon>
        <taxon>Euteleostomi</taxon>
        <taxon>Archelosauria</taxon>
        <taxon>Archosauria</taxon>
        <taxon>Dinosauria</taxon>
        <taxon>Saurischia</taxon>
        <taxon>Theropoda</taxon>
        <taxon>Coelurosauria</taxon>
        <taxon>Aves</taxon>
        <taxon>Neognathae</taxon>
        <taxon>Neoaves</taxon>
        <taxon>Telluraves</taxon>
        <taxon>Australaves</taxon>
        <taxon>Passeriformes</taxon>
        <taxon>Sylvioidea</taxon>
        <taxon>Zosteropidae</taxon>
        <taxon>Zosterops</taxon>
    </lineage>
</organism>
<reference evidence="1" key="1">
    <citation type="submission" date="2019-04" db="EMBL/GenBank/DDBJ databases">
        <title>Genome assembly of Zosterops borbonicus 15179.</title>
        <authorList>
            <person name="Leroy T."/>
            <person name="Anselmetti Y."/>
            <person name="Tilak M.-K."/>
            <person name="Nabholz B."/>
        </authorList>
    </citation>
    <scope>NUCLEOTIDE SEQUENCE</scope>
    <source>
        <strain evidence="1">HGM_15179</strain>
        <tissue evidence="1">Muscle</tissue>
    </source>
</reference>
<feature type="non-terminal residue" evidence="1">
    <location>
        <position position="56"/>
    </location>
</feature>
<feature type="non-terminal residue" evidence="1">
    <location>
        <position position="1"/>
    </location>
</feature>